<comment type="caution">
    <text evidence="1">The sequence shown here is derived from an EMBL/GenBank/DDBJ whole genome shotgun (WGS) entry which is preliminary data.</text>
</comment>
<name>A0A8H2HCX8_ORBOL</name>
<reference evidence="1 2" key="1">
    <citation type="submission" date="2019-03" db="EMBL/GenBank/DDBJ databases">
        <title>Nematode-trapping fungi genome.</title>
        <authorList>
            <person name="Vidal-Diez De Ulzurrun G."/>
        </authorList>
    </citation>
    <scope>NUCLEOTIDE SEQUENCE [LARGE SCALE GENOMIC DNA]</scope>
    <source>
        <strain evidence="1 2">TWF154</strain>
    </source>
</reference>
<dbReference type="Proteomes" id="UP000297595">
    <property type="component" value="Unassembled WGS sequence"/>
</dbReference>
<organism evidence="1 2">
    <name type="scientific">Orbilia oligospora</name>
    <name type="common">Nematode-trapping fungus</name>
    <name type="synonym">Arthrobotrys oligospora</name>
    <dbReference type="NCBI Taxonomy" id="2813651"/>
    <lineage>
        <taxon>Eukaryota</taxon>
        <taxon>Fungi</taxon>
        <taxon>Dikarya</taxon>
        <taxon>Ascomycota</taxon>
        <taxon>Pezizomycotina</taxon>
        <taxon>Orbiliomycetes</taxon>
        <taxon>Orbiliales</taxon>
        <taxon>Orbiliaceae</taxon>
        <taxon>Orbilia</taxon>
    </lineage>
</organism>
<evidence type="ECO:0000313" key="2">
    <source>
        <dbReference type="Proteomes" id="UP000297595"/>
    </source>
</evidence>
<gene>
    <name evidence="1" type="ORF">EYR41_002228</name>
</gene>
<accession>A0A8H2HCX8</accession>
<sequence>MRGSGVVSEITMSSDSGKVEFGARFGTSWWWLKKASVYFSAKDSKLVTDIQAKVEIEGEAAFVTAVGVSAKILGSGLNSDIELLLPKFQYEIEAGYPKAQFCDGFEGMTEDNKAALDNNLVN</sequence>
<evidence type="ECO:0000313" key="1">
    <source>
        <dbReference type="EMBL" id="TGJ62249.1"/>
    </source>
</evidence>
<dbReference type="EMBL" id="SOZJ01000010">
    <property type="protein sequence ID" value="TGJ62249.1"/>
    <property type="molecule type" value="Genomic_DNA"/>
</dbReference>
<proteinExistence type="predicted"/>
<dbReference type="AlphaFoldDB" id="A0A8H2HCX8"/>
<protein>
    <submittedName>
        <fullName evidence="1">Uncharacterized protein</fullName>
    </submittedName>
</protein>